<accession>A0A5J4RPC7</accession>
<evidence type="ECO:0000313" key="1">
    <source>
        <dbReference type="EMBL" id="KAA6334731.1"/>
    </source>
</evidence>
<comment type="caution">
    <text evidence="1">The sequence shown here is derived from an EMBL/GenBank/DDBJ whole genome shotgun (WGS) entry which is preliminary data.</text>
</comment>
<dbReference type="AlphaFoldDB" id="A0A5J4RPC7"/>
<dbReference type="EMBL" id="SNRY01000966">
    <property type="protein sequence ID" value="KAA6334731.1"/>
    <property type="molecule type" value="Genomic_DNA"/>
</dbReference>
<gene>
    <name evidence="1" type="ORF">EZS27_016973</name>
</gene>
<reference evidence="1" key="1">
    <citation type="submission" date="2019-03" db="EMBL/GenBank/DDBJ databases">
        <title>Single cell metagenomics reveals metabolic interactions within the superorganism composed of flagellate Streblomastix strix and complex community of Bacteroidetes bacteria on its surface.</title>
        <authorList>
            <person name="Treitli S.C."/>
            <person name="Kolisko M."/>
            <person name="Husnik F."/>
            <person name="Keeling P."/>
            <person name="Hampl V."/>
        </authorList>
    </citation>
    <scope>NUCLEOTIDE SEQUENCE</scope>
    <source>
        <strain evidence="1">STM</strain>
    </source>
</reference>
<name>A0A5J4RPC7_9ZZZZ</name>
<organism evidence="1">
    <name type="scientific">termite gut metagenome</name>
    <dbReference type="NCBI Taxonomy" id="433724"/>
    <lineage>
        <taxon>unclassified sequences</taxon>
        <taxon>metagenomes</taxon>
        <taxon>organismal metagenomes</taxon>
    </lineage>
</organism>
<protein>
    <submittedName>
        <fullName evidence="1">Uncharacterized protein</fullName>
    </submittedName>
</protein>
<sequence length="40" mass="4886">MRIPYIRSAFSRANAKKEIIQDSYITYIQLFTKFFNYIFS</sequence>
<proteinExistence type="predicted"/>